<evidence type="ECO:0000256" key="2">
    <source>
        <dbReference type="SAM" id="Phobius"/>
    </source>
</evidence>
<dbReference type="GO" id="GO:0060070">
    <property type="term" value="P:canonical Wnt signaling pathway"/>
    <property type="evidence" value="ECO:0007669"/>
    <property type="project" value="TreeGrafter"/>
</dbReference>
<accession>A0A4Y2HUW5</accession>
<dbReference type="SMART" id="SM00135">
    <property type="entry name" value="LY"/>
    <property type="match status" value="1"/>
</dbReference>
<sequence length="133" mass="15071">MIRWYDVIHDCLVGMMPFMIAWWYGVVMLPGVHGVIDDMPGGMVSLMIAWCFIFWSVSRNHDIKSVSGAIERANMDGSVREVIVSDHLFLPTAIALDPVLEEIYWCDSVLGVIESADFNGFGRYKKSFQVYSV</sequence>
<dbReference type="InterPro" id="IPR050778">
    <property type="entry name" value="Cueball_EGF_LRP_Nidogen"/>
</dbReference>
<dbReference type="Pfam" id="PF00058">
    <property type="entry name" value="Ldl_recept_b"/>
    <property type="match status" value="1"/>
</dbReference>
<dbReference type="Proteomes" id="UP000499080">
    <property type="component" value="Unassembled WGS sequence"/>
</dbReference>
<evidence type="ECO:0000313" key="3">
    <source>
        <dbReference type="EMBL" id="GBM68829.1"/>
    </source>
</evidence>
<reference evidence="3 4" key="1">
    <citation type="journal article" date="2019" name="Sci. Rep.">
        <title>Orb-weaving spider Araneus ventricosus genome elucidates the spidroin gene catalogue.</title>
        <authorList>
            <person name="Kono N."/>
            <person name="Nakamura H."/>
            <person name="Ohtoshi R."/>
            <person name="Moran D.A.P."/>
            <person name="Shinohara A."/>
            <person name="Yoshida Y."/>
            <person name="Fujiwara M."/>
            <person name="Mori M."/>
            <person name="Tomita M."/>
            <person name="Arakawa K."/>
        </authorList>
    </citation>
    <scope>NUCLEOTIDE SEQUENCE [LARGE SCALE GENOMIC DNA]</scope>
</reference>
<keyword evidence="1" id="KW-0245">EGF-like domain</keyword>
<dbReference type="InterPro" id="IPR000033">
    <property type="entry name" value="LDLR_classB_rpt"/>
</dbReference>
<keyword evidence="2" id="KW-1133">Transmembrane helix</keyword>
<gene>
    <name evidence="3" type="ORF">AVEN_264424_1</name>
</gene>
<dbReference type="AlphaFoldDB" id="A0A4Y2HUW5"/>
<dbReference type="PANTHER" id="PTHR46513:SF13">
    <property type="entry name" value="EGF-LIKE DOMAIN-CONTAINING PROTEIN"/>
    <property type="match status" value="1"/>
</dbReference>
<keyword evidence="2" id="KW-0472">Membrane</keyword>
<keyword evidence="4" id="KW-1185">Reference proteome</keyword>
<feature type="transmembrane region" description="Helical" evidence="2">
    <location>
        <begin position="39"/>
        <end position="57"/>
    </location>
</feature>
<organism evidence="3 4">
    <name type="scientific">Araneus ventricosus</name>
    <name type="common">Orbweaver spider</name>
    <name type="synonym">Epeira ventricosa</name>
    <dbReference type="NCBI Taxonomy" id="182803"/>
    <lineage>
        <taxon>Eukaryota</taxon>
        <taxon>Metazoa</taxon>
        <taxon>Ecdysozoa</taxon>
        <taxon>Arthropoda</taxon>
        <taxon>Chelicerata</taxon>
        <taxon>Arachnida</taxon>
        <taxon>Araneae</taxon>
        <taxon>Araneomorphae</taxon>
        <taxon>Entelegynae</taxon>
        <taxon>Araneoidea</taxon>
        <taxon>Araneidae</taxon>
        <taxon>Araneus</taxon>
    </lineage>
</organism>
<dbReference type="GO" id="GO:0017147">
    <property type="term" value="F:Wnt-protein binding"/>
    <property type="evidence" value="ECO:0007669"/>
    <property type="project" value="TreeGrafter"/>
</dbReference>
<evidence type="ECO:0000256" key="1">
    <source>
        <dbReference type="ARBA" id="ARBA00022536"/>
    </source>
</evidence>
<dbReference type="Gene3D" id="2.120.10.30">
    <property type="entry name" value="TolB, C-terminal domain"/>
    <property type="match status" value="1"/>
</dbReference>
<dbReference type="InterPro" id="IPR011042">
    <property type="entry name" value="6-blade_b-propeller_TolB-like"/>
</dbReference>
<proteinExistence type="predicted"/>
<dbReference type="OrthoDB" id="382013at2759"/>
<dbReference type="GO" id="GO:0005886">
    <property type="term" value="C:plasma membrane"/>
    <property type="evidence" value="ECO:0007669"/>
    <property type="project" value="TreeGrafter"/>
</dbReference>
<name>A0A4Y2HUW5_ARAVE</name>
<comment type="caution">
    <text evidence="3">The sequence shown here is derived from an EMBL/GenBank/DDBJ whole genome shotgun (WGS) entry which is preliminary data.</text>
</comment>
<feature type="transmembrane region" description="Helical" evidence="2">
    <location>
        <begin position="12"/>
        <end position="33"/>
    </location>
</feature>
<dbReference type="EMBL" id="BGPR01002164">
    <property type="protein sequence ID" value="GBM68829.1"/>
    <property type="molecule type" value="Genomic_DNA"/>
</dbReference>
<evidence type="ECO:0000313" key="4">
    <source>
        <dbReference type="Proteomes" id="UP000499080"/>
    </source>
</evidence>
<protein>
    <submittedName>
        <fullName evidence="3">Uncharacterized protein</fullName>
    </submittedName>
</protein>
<dbReference type="SUPFAM" id="SSF63825">
    <property type="entry name" value="YWTD domain"/>
    <property type="match status" value="1"/>
</dbReference>
<dbReference type="PANTHER" id="PTHR46513">
    <property type="entry name" value="VITELLOGENIN RECEPTOR-LIKE PROTEIN-RELATED-RELATED"/>
    <property type="match status" value="1"/>
</dbReference>
<dbReference type="GO" id="GO:0042813">
    <property type="term" value="F:Wnt receptor activity"/>
    <property type="evidence" value="ECO:0007669"/>
    <property type="project" value="TreeGrafter"/>
</dbReference>
<keyword evidence="2" id="KW-0812">Transmembrane</keyword>